<dbReference type="GO" id="GO:0015159">
    <property type="term" value="F:polysaccharide transmembrane transporter activity"/>
    <property type="evidence" value="ECO:0007669"/>
    <property type="project" value="InterPro"/>
</dbReference>
<dbReference type="Pfam" id="PF22461">
    <property type="entry name" value="SLBB_2"/>
    <property type="match status" value="1"/>
</dbReference>
<feature type="domain" description="Polysaccharide export protein N-terminal" evidence="17">
    <location>
        <begin position="47"/>
        <end position="147"/>
    </location>
</feature>
<evidence type="ECO:0000256" key="6">
    <source>
        <dbReference type="ARBA" id="ARBA00022692"/>
    </source>
</evidence>
<evidence type="ECO:0000259" key="18">
    <source>
        <dbReference type="Pfam" id="PF22461"/>
    </source>
</evidence>
<dbReference type="GO" id="GO:0009279">
    <property type="term" value="C:cell outer membrane"/>
    <property type="evidence" value="ECO:0007669"/>
    <property type="project" value="UniProtKB-SubCell"/>
</dbReference>
<keyword evidence="4" id="KW-1134">Transmembrane beta strand</keyword>
<feature type="domain" description="SLBB" evidence="18">
    <location>
        <begin position="153"/>
        <end position="232"/>
    </location>
</feature>
<keyword evidence="14" id="KW-0449">Lipoprotein</keyword>
<dbReference type="InterPro" id="IPR049712">
    <property type="entry name" value="Poly_export"/>
</dbReference>
<evidence type="ECO:0000256" key="15">
    <source>
        <dbReference type="SAM" id="Phobius"/>
    </source>
</evidence>
<evidence type="ECO:0000313" key="20">
    <source>
        <dbReference type="Proteomes" id="UP000593605"/>
    </source>
</evidence>
<gene>
    <name evidence="19" type="ORF">IMZ16_09080</name>
</gene>
<evidence type="ECO:0000256" key="13">
    <source>
        <dbReference type="ARBA" id="ARBA00023237"/>
    </source>
</evidence>
<evidence type="ECO:0000256" key="8">
    <source>
        <dbReference type="ARBA" id="ARBA00023047"/>
    </source>
</evidence>
<keyword evidence="5" id="KW-0762">Sugar transport</keyword>
<keyword evidence="10" id="KW-0626">Porin</keyword>
<dbReference type="GO" id="GO:0006811">
    <property type="term" value="P:monoatomic ion transport"/>
    <property type="evidence" value="ECO:0007669"/>
    <property type="project" value="UniProtKB-KW"/>
</dbReference>
<keyword evidence="15" id="KW-1133">Transmembrane helix</keyword>
<keyword evidence="11 15" id="KW-0472">Membrane</keyword>
<dbReference type="InterPro" id="IPR003715">
    <property type="entry name" value="Poly_export_N"/>
</dbReference>
<feature type="signal peptide" evidence="16">
    <location>
        <begin position="1"/>
        <end position="17"/>
    </location>
</feature>
<keyword evidence="12" id="KW-0564">Palmitate</keyword>
<dbReference type="PANTHER" id="PTHR33619:SF3">
    <property type="entry name" value="POLYSACCHARIDE EXPORT PROTEIN GFCE-RELATED"/>
    <property type="match status" value="1"/>
</dbReference>
<dbReference type="Pfam" id="PF02563">
    <property type="entry name" value="Poly_export"/>
    <property type="match status" value="1"/>
</dbReference>
<evidence type="ECO:0000256" key="16">
    <source>
        <dbReference type="SAM" id="SignalP"/>
    </source>
</evidence>
<feature type="chain" id="PRO_5032775718" evidence="16">
    <location>
        <begin position="18"/>
        <end position="267"/>
    </location>
</feature>
<evidence type="ECO:0000256" key="11">
    <source>
        <dbReference type="ARBA" id="ARBA00023136"/>
    </source>
</evidence>
<dbReference type="PROSITE" id="PS51257">
    <property type="entry name" value="PROKAR_LIPOPROTEIN"/>
    <property type="match status" value="1"/>
</dbReference>
<protein>
    <submittedName>
        <fullName evidence="19">Polysaccharide biosynthesis/export family protein</fullName>
    </submittedName>
</protein>
<proteinExistence type="inferred from homology"/>
<name>A0A7M1T425_9FLAO</name>
<evidence type="ECO:0000256" key="7">
    <source>
        <dbReference type="ARBA" id="ARBA00022729"/>
    </source>
</evidence>
<keyword evidence="3" id="KW-0813">Transport</keyword>
<evidence type="ECO:0000256" key="10">
    <source>
        <dbReference type="ARBA" id="ARBA00023114"/>
    </source>
</evidence>
<keyword evidence="6 15" id="KW-0812">Transmembrane</keyword>
<keyword evidence="9" id="KW-0406">Ion transport</keyword>
<dbReference type="Proteomes" id="UP000593605">
    <property type="component" value="Chromosome"/>
</dbReference>
<dbReference type="RefSeq" id="WP_193439769.1">
    <property type="nucleotide sequence ID" value="NZ_CP063145.1"/>
</dbReference>
<dbReference type="KEGG" id="civ:IMZ16_09080"/>
<evidence type="ECO:0000256" key="5">
    <source>
        <dbReference type="ARBA" id="ARBA00022597"/>
    </source>
</evidence>
<feature type="transmembrane region" description="Helical" evidence="15">
    <location>
        <begin position="248"/>
        <end position="266"/>
    </location>
</feature>
<comment type="subcellular location">
    <subcellularLocation>
        <location evidence="1">Cell outer membrane</location>
        <topology evidence="1">Multi-pass membrane protein</topology>
    </subcellularLocation>
</comment>
<evidence type="ECO:0000256" key="14">
    <source>
        <dbReference type="ARBA" id="ARBA00023288"/>
    </source>
</evidence>
<reference evidence="19 20" key="1">
    <citation type="submission" date="2020-10" db="EMBL/GenBank/DDBJ databases">
        <title>Complete genome of Cruoricapor ignavus strain M1214 isolated from the blood culture of a febrile patient.</title>
        <authorList>
            <person name="Guglielmino C.J.D."/>
        </authorList>
    </citation>
    <scope>NUCLEOTIDE SEQUENCE [LARGE SCALE GENOMIC DNA]</scope>
    <source>
        <strain evidence="19 20">M1214</strain>
    </source>
</reference>
<dbReference type="AlphaFoldDB" id="A0A7M1T425"/>
<keyword evidence="13" id="KW-0998">Cell outer membrane</keyword>
<comment type="similarity">
    <text evidence="2">Belongs to the BexD/CtrA/VexA family.</text>
</comment>
<dbReference type="EMBL" id="CP063145">
    <property type="protein sequence ID" value="QOR73652.1"/>
    <property type="molecule type" value="Genomic_DNA"/>
</dbReference>
<sequence>MKYICRLYFYLLLIAVAAVSCKPAASLNYMQDIEQIAVATSIKNSVSTIQPGDQLIISVSARDMDVVKPFNQNYSSSRDIVNYTQPSSNVQPVTTPQAGPTYIVDSDGNINYPVVGKISTSGLTLEQFRDKMTQILTAYVKNPVVDLKTANYKVTVLGEVNKPGTYIIPDGNVTLLSALGLAGDLTIYGVRDNVLVVRNINGEITRQRVDLTSADFINSPFFYLKQNDVVYVDANITRQRASRVNPNAGIYISVASVLIGLIAIFIK</sequence>
<dbReference type="PANTHER" id="PTHR33619">
    <property type="entry name" value="POLYSACCHARIDE EXPORT PROTEIN GFCE-RELATED"/>
    <property type="match status" value="1"/>
</dbReference>
<evidence type="ECO:0000256" key="3">
    <source>
        <dbReference type="ARBA" id="ARBA00022448"/>
    </source>
</evidence>
<dbReference type="GO" id="GO:0015288">
    <property type="term" value="F:porin activity"/>
    <property type="evidence" value="ECO:0007669"/>
    <property type="project" value="UniProtKB-KW"/>
</dbReference>
<evidence type="ECO:0000256" key="2">
    <source>
        <dbReference type="ARBA" id="ARBA00009450"/>
    </source>
</evidence>
<dbReference type="InterPro" id="IPR054765">
    <property type="entry name" value="SLBB_dom"/>
</dbReference>
<evidence type="ECO:0000256" key="9">
    <source>
        <dbReference type="ARBA" id="ARBA00023065"/>
    </source>
</evidence>
<evidence type="ECO:0000256" key="1">
    <source>
        <dbReference type="ARBA" id="ARBA00004571"/>
    </source>
</evidence>
<evidence type="ECO:0000259" key="17">
    <source>
        <dbReference type="Pfam" id="PF02563"/>
    </source>
</evidence>
<keyword evidence="7 16" id="KW-0732">Signal</keyword>
<evidence type="ECO:0000256" key="12">
    <source>
        <dbReference type="ARBA" id="ARBA00023139"/>
    </source>
</evidence>
<dbReference type="Gene3D" id="3.10.560.10">
    <property type="entry name" value="Outer membrane lipoprotein wza domain like"/>
    <property type="match status" value="1"/>
</dbReference>
<organism evidence="19 20">
    <name type="scientific">Cruoricaptor ignavus</name>
    <dbReference type="NCBI Taxonomy" id="1118202"/>
    <lineage>
        <taxon>Bacteria</taxon>
        <taxon>Pseudomonadati</taxon>
        <taxon>Bacteroidota</taxon>
        <taxon>Flavobacteriia</taxon>
        <taxon>Flavobacteriales</taxon>
        <taxon>Weeksellaceae</taxon>
        <taxon>Cruoricaptor</taxon>
    </lineage>
</organism>
<evidence type="ECO:0000256" key="4">
    <source>
        <dbReference type="ARBA" id="ARBA00022452"/>
    </source>
</evidence>
<keyword evidence="8" id="KW-0625">Polysaccharide transport</keyword>
<evidence type="ECO:0000313" key="19">
    <source>
        <dbReference type="EMBL" id="QOR73652.1"/>
    </source>
</evidence>
<accession>A0A7M1T425</accession>
<dbReference type="GO" id="GO:0046930">
    <property type="term" value="C:pore complex"/>
    <property type="evidence" value="ECO:0007669"/>
    <property type="project" value="UniProtKB-KW"/>
</dbReference>